<accession>A0A6A7B1P0</accession>
<evidence type="ECO:0000313" key="2">
    <source>
        <dbReference type="Proteomes" id="UP000799423"/>
    </source>
</evidence>
<proteinExistence type="predicted"/>
<dbReference type="EMBL" id="MU006311">
    <property type="protein sequence ID" value="KAF2849431.1"/>
    <property type="molecule type" value="Genomic_DNA"/>
</dbReference>
<dbReference type="AlphaFoldDB" id="A0A6A7B1P0"/>
<sequence>MHKQSFSHAFGAVLGPGTTEFRGAFSYAVLVIERIDNPECFLGTEPMGLSELILSNVPLPIVVASGRLLVMVFAFNK</sequence>
<keyword evidence="2" id="KW-1185">Reference proteome</keyword>
<dbReference type="OrthoDB" id="3752531at2759"/>
<reference evidence="1" key="1">
    <citation type="submission" date="2020-01" db="EMBL/GenBank/DDBJ databases">
        <authorList>
            <consortium name="DOE Joint Genome Institute"/>
            <person name="Haridas S."/>
            <person name="Albert R."/>
            <person name="Binder M."/>
            <person name="Bloem J."/>
            <person name="Labutti K."/>
            <person name="Salamov A."/>
            <person name="Andreopoulos B."/>
            <person name="Baker S.E."/>
            <person name="Barry K."/>
            <person name="Bills G."/>
            <person name="Bluhm B.H."/>
            <person name="Cannon C."/>
            <person name="Castanera R."/>
            <person name="Culley D.E."/>
            <person name="Daum C."/>
            <person name="Ezra D."/>
            <person name="Gonzalez J.B."/>
            <person name="Henrissat B."/>
            <person name="Kuo A."/>
            <person name="Liang C."/>
            <person name="Lipzen A."/>
            <person name="Lutzoni F."/>
            <person name="Magnuson J."/>
            <person name="Mondo S."/>
            <person name="Nolan M."/>
            <person name="Ohm R."/>
            <person name="Pangilinan J."/>
            <person name="Park H.-J."/>
            <person name="Ramirez L."/>
            <person name="Alfaro M."/>
            <person name="Sun H."/>
            <person name="Tritt A."/>
            <person name="Yoshinaga Y."/>
            <person name="Zwiers L.-H."/>
            <person name="Turgeon B.G."/>
            <person name="Goodwin S.B."/>
            <person name="Spatafora J.W."/>
            <person name="Crous P.W."/>
            <person name="Grigoriev I.V."/>
        </authorList>
    </citation>
    <scope>NUCLEOTIDE SEQUENCE</scope>
    <source>
        <strain evidence="1">IPT5</strain>
    </source>
</reference>
<gene>
    <name evidence="1" type="ORF">T440DRAFT_426473</name>
</gene>
<evidence type="ECO:0000313" key="1">
    <source>
        <dbReference type="EMBL" id="KAF2849431.1"/>
    </source>
</evidence>
<organism evidence="1 2">
    <name type="scientific">Plenodomus tracheiphilus IPT5</name>
    <dbReference type="NCBI Taxonomy" id="1408161"/>
    <lineage>
        <taxon>Eukaryota</taxon>
        <taxon>Fungi</taxon>
        <taxon>Dikarya</taxon>
        <taxon>Ascomycota</taxon>
        <taxon>Pezizomycotina</taxon>
        <taxon>Dothideomycetes</taxon>
        <taxon>Pleosporomycetidae</taxon>
        <taxon>Pleosporales</taxon>
        <taxon>Pleosporineae</taxon>
        <taxon>Leptosphaeriaceae</taxon>
        <taxon>Plenodomus</taxon>
    </lineage>
</organism>
<dbReference type="Proteomes" id="UP000799423">
    <property type="component" value="Unassembled WGS sequence"/>
</dbReference>
<protein>
    <submittedName>
        <fullName evidence="1">Uncharacterized protein</fullName>
    </submittedName>
</protein>
<name>A0A6A7B1P0_9PLEO</name>